<feature type="compositionally biased region" description="Low complexity" evidence="1">
    <location>
        <begin position="1"/>
        <end position="28"/>
    </location>
</feature>
<dbReference type="EMBL" id="JH688235">
    <property type="protein sequence ID" value="EJD33429.1"/>
    <property type="molecule type" value="Genomic_DNA"/>
</dbReference>
<keyword evidence="3" id="KW-1185">Reference proteome</keyword>
<reference evidence="3" key="1">
    <citation type="journal article" date="2012" name="Science">
        <title>The Paleozoic origin of enzymatic lignin decomposition reconstructed from 31 fungal genomes.</title>
        <authorList>
            <person name="Floudas D."/>
            <person name="Binder M."/>
            <person name="Riley R."/>
            <person name="Barry K."/>
            <person name="Blanchette R.A."/>
            <person name="Henrissat B."/>
            <person name="Martinez A.T."/>
            <person name="Otillar R."/>
            <person name="Spatafora J.W."/>
            <person name="Yadav J.S."/>
            <person name="Aerts A."/>
            <person name="Benoit I."/>
            <person name="Boyd A."/>
            <person name="Carlson A."/>
            <person name="Copeland A."/>
            <person name="Coutinho P.M."/>
            <person name="de Vries R.P."/>
            <person name="Ferreira P."/>
            <person name="Findley K."/>
            <person name="Foster B."/>
            <person name="Gaskell J."/>
            <person name="Glotzer D."/>
            <person name="Gorecki P."/>
            <person name="Heitman J."/>
            <person name="Hesse C."/>
            <person name="Hori C."/>
            <person name="Igarashi K."/>
            <person name="Jurgens J.A."/>
            <person name="Kallen N."/>
            <person name="Kersten P."/>
            <person name="Kohler A."/>
            <person name="Kuees U."/>
            <person name="Kumar T.K.A."/>
            <person name="Kuo A."/>
            <person name="LaButti K."/>
            <person name="Larrondo L.F."/>
            <person name="Lindquist E."/>
            <person name="Ling A."/>
            <person name="Lombard V."/>
            <person name="Lucas S."/>
            <person name="Lundell T."/>
            <person name="Martin R."/>
            <person name="McLaughlin D.J."/>
            <person name="Morgenstern I."/>
            <person name="Morin E."/>
            <person name="Murat C."/>
            <person name="Nagy L.G."/>
            <person name="Nolan M."/>
            <person name="Ohm R.A."/>
            <person name="Patyshakuliyeva A."/>
            <person name="Rokas A."/>
            <person name="Ruiz-Duenas F.J."/>
            <person name="Sabat G."/>
            <person name="Salamov A."/>
            <person name="Samejima M."/>
            <person name="Schmutz J."/>
            <person name="Slot J.C."/>
            <person name="St John F."/>
            <person name="Stenlid J."/>
            <person name="Sun H."/>
            <person name="Sun S."/>
            <person name="Syed K."/>
            <person name="Tsang A."/>
            <person name="Wiebenga A."/>
            <person name="Young D."/>
            <person name="Pisabarro A."/>
            <person name="Eastwood D.C."/>
            <person name="Martin F."/>
            <person name="Cullen D."/>
            <person name="Grigoriev I.V."/>
            <person name="Hibbett D.S."/>
        </authorList>
    </citation>
    <scope>NUCLEOTIDE SEQUENCE [LARGE SCALE GENOMIC DNA]</scope>
    <source>
        <strain evidence="3">TFB10046</strain>
    </source>
</reference>
<organism evidence="2 3">
    <name type="scientific">Auricularia subglabra (strain TFB-10046 / SS5)</name>
    <name type="common">White-rot fungus</name>
    <name type="synonym">Auricularia delicata (strain TFB10046)</name>
    <dbReference type="NCBI Taxonomy" id="717982"/>
    <lineage>
        <taxon>Eukaryota</taxon>
        <taxon>Fungi</taxon>
        <taxon>Dikarya</taxon>
        <taxon>Basidiomycota</taxon>
        <taxon>Agaricomycotina</taxon>
        <taxon>Agaricomycetes</taxon>
        <taxon>Auriculariales</taxon>
        <taxon>Auriculariaceae</taxon>
        <taxon>Auricularia</taxon>
    </lineage>
</organism>
<evidence type="ECO:0000313" key="2">
    <source>
        <dbReference type="EMBL" id="EJD33429.1"/>
    </source>
</evidence>
<gene>
    <name evidence="2" type="ORF">AURDEDRAFT_177486</name>
</gene>
<evidence type="ECO:0000256" key="1">
    <source>
        <dbReference type="SAM" id="MobiDB-lite"/>
    </source>
</evidence>
<dbReference type="OMA" id="YVNDWAT"/>
<dbReference type="AlphaFoldDB" id="J0D427"/>
<proteinExistence type="predicted"/>
<sequence>MSTTTTSTQPAATANKKATTTTKRAPAKSGIGASKKLTAKEIAARDAAARAVLEAQVAEYAAEVLALKAKRNKALANVNKAVQDELDNENKHLDCPKGTAGDGFSLREEMGLEDNVELYRRCQRTVRRCVDKAGLDEVHSFRGQDPAKLVNVYRAARELQPYVNDWATAEVVKMLLHNRRAHLMRRERAMSPVYDAMDIQELNDF</sequence>
<evidence type="ECO:0000313" key="3">
    <source>
        <dbReference type="Proteomes" id="UP000006514"/>
    </source>
</evidence>
<dbReference type="OrthoDB" id="2755069at2759"/>
<dbReference type="Proteomes" id="UP000006514">
    <property type="component" value="Unassembled WGS sequence"/>
</dbReference>
<accession>J0D427</accession>
<dbReference type="InParanoid" id="J0D427"/>
<name>J0D427_AURST</name>
<dbReference type="eggNOG" id="KOG1216">
    <property type="taxonomic scope" value="Eukaryota"/>
</dbReference>
<protein>
    <submittedName>
        <fullName evidence="2">Uncharacterized protein</fullName>
    </submittedName>
</protein>
<feature type="region of interest" description="Disordered" evidence="1">
    <location>
        <begin position="1"/>
        <end position="32"/>
    </location>
</feature>
<dbReference type="KEGG" id="adl:AURDEDRAFT_177486"/>